<dbReference type="PANTHER" id="PTHR47955:SF15">
    <property type="entry name" value="CYTOCHROME P450 71A2-LIKE"/>
    <property type="match status" value="1"/>
</dbReference>
<name>A0AAD8HBV4_9APIA</name>
<evidence type="ECO:0000256" key="8">
    <source>
        <dbReference type="ARBA" id="ARBA00023004"/>
    </source>
</evidence>
<dbReference type="GO" id="GO:0009805">
    <property type="term" value="P:coumarin biosynthetic process"/>
    <property type="evidence" value="ECO:0007669"/>
    <property type="project" value="UniProtKB-ARBA"/>
</dbReference>
<dbReference type="Pfam" id="PF00067">
    <property type="entry name" value="p450"/>
    <property type="match status" value="1"/>
</dbReference>
<dbReference type="GO" id="GO:0005506">
    <property type="term" value="F:iron ion binding"/>
    <property type="evidence" value="ECO:0007669"/>
    <property type="project" value="InterPro"/>
</dbReference>
<dbReference type="SUPFAM" id="SSF48264">
    <property type="entry name" value="Cytochrome P450"/>
    <property type="match status" value="1"/>
</dbReference>
<sequence length="148" mass="16705">MSAYSQVIEQLKYGPLMLLHLGSVPTLVVSSAEAAQEVMKTHDLAFADRPRSKLNEKLLYNYKDVASAPYGEYWRQMKSICVIQLLSNKRVYDTRKVRENETALLVKKIVESSPSVVDLSDLLMAYTHDIVSLSAFGRKFSEGESGNW</sequence>
<comment type="similarity">
    <text evidence="2">Belongs to the cytochrome P450 family.</text>
</comment>
<evidence type="ECO:0000256" key="4">
    <source>
        <dbReference type="ARBA" id="ARBA00022723"/>
    </source>
</evidence>
<reference evidence="10" key="1">
    <citation type="submission" date="2023-02" db="EMBL/GenBank/DDBJ databases">
        <title>Genome of toxic invasive species Heracleum sosnowskyi carries increased number of genes despite the absence of recent whole-genome duplications.</title>
        <authorList>
            <person name="Schelkunov M."/>
            <person name="Shtratnikova V."/>
            <person name="Makarenko M."/>
            <person name="Klepikova A."/>
            <person name="Omelchenko D."/>
            <person name="Novikova G."/>
            <person name="Obukhova E."/>
            <person name="Bogdanov V."/>
            <person name="Penin A."/>
            <person name="Logacheva M."/>
        </authorList>
    </citation>
    <scope>NUCLEOTIDE SEQUENCE</scope>
    <source>
        <strain evidence="10">Hsosn_3</strain>
        <tissue evidence="10">Leaf</tissue>
    </source>
</reference>
<dbReference type="GO" id="GO:0020037">
    <property type="term" value="F:heme binding"/>
    <property type="evidence" value="ECO:0007669"/>
    <property type="project" value="InterPro"/>
</dbReference>
<dbReference type="GO" id="GO:0004497">
    <property type="term" value="F:monooxygenase activity"/>
    <property type="evidence" value="ECO:0007669"/>
    <property type="project" value="UniProtKB-KW"/>
</dbReference>
<reference evidence="10" key="2">
    <citation type="submission" date="2023-05" db="EMBL/GenBank/DDBJ databases">
        <authorList>
            <person name="Schelkunov M.I."/>
        </authorList>
    </citation>
    <scope>NUCLEOTIDE SEQUENCE</scope>
    <source>
        <strain evidence="10">Hsosn_3</strain>
        <tissue evidence="10">Leaf</tissue>
    </source>
</reference>
<dbReference type="EMBL" id="JAUIZM010000009">
    <property type="protein sequence ID" value="KAK1363205.1"/>
    <property type="molecule type" value="Genomic_DNA"/>
</dbReference>
<keyword evidence="5" id="KW-0256">Endoplasmic reticulum</keyword>
<keyword evidence="7" id="KW-0560">Oxidoreductase</keyword>
<keyword evidence="3" id="KW-0349">Heme</keyword>
<evidence type="ECO:0000256" key="2">
    <source>
        <dbReference type="ARBA" id="ARBA00010617"/>
    </source>
</evidence>
<accession>A0AAD8HBV4</accession>
<dbReference type="InterPro" id="IPR001128">
    <property type="entry name" value="Cyt_P450"/>
</dbReference>
<dbReference type="Gene3D" id="1.10.630.10">
    <property type="entry name" value="Cytochrome P450"/>
    <property type="match status" value="1"/>
</dbReference>
<keyword evidence="4" id="KW-0479">Metal-binding</keyword>
<evidence type="ECO:0000256" key="6">
    <source>
        <dbReference type="ARBA" id="ARBA00022848"/>
    </source>
</evidence>
<keyword evidence="8" id="KW-0408">Iron</keyword>
<comment type="caution">
    <text evidence="10">The sequence shown here is derived from an EMBL/GenBank/DDBJ whole genome shotgun (WGS) entry which is preliminary data.</text>
</comment>
<evidence type="ECO:0008006" key="12">
    <source>
        <dbReference type="Google" id="ProtNLM"/>
    </source>
</evidence>
<dbReference type="AlphaFoldDB" id="A0AAD8HBV4"/>
<dbReference type="InterPro" id="IPR002401">
    <property type="entry name" value="Cyt_P450_E_grp-I"/>
</dbReference>
<keyword evidence="6" id="KW-0492">Microsome</keyword>
<gene>
    <name evidence="10" type="ORF">POM88_038766</name>
</gene>
<evidence type="ECO:0000313" key="10">
    <source>
        <dbReference type="EMBL" id="KAK1363205.1"/>
    </source>
</evidence>
<protein>
    <recommendedName>
        <fullName evidence="12">Cytochrome P450</fullName>
    </recommendedName>
</protein>
<evidence type="ECO:0000256" key="1">
    <source>
        <dbReference type="ARBA" id="ARBA00004111"/>
    </source>
</evidence>
<evidence type="ECO:0000256" key="9">
    <source>
        <dbReference type="ARBA" id="ARBA00023033"/>
    </source>
</evidence>
<comment type="subcellular location">
    <subcellularLocation>
        <location evidence="1">Microsome membrane</location>
        <topology evidence="1">Single-pass membrane protein</topology>
    </subcellularLocation>
</comment>
<evidence type="ECO:0000256" key="7">
    <source>
        <dbReference type="ARBA" id="ARBA00023002"/>
    </source>
</evidence>
<dbReference type="InterPro" id="IPR036396">
    <property type="entry name" value="Cyt_P450_sf"/>
</dbReference>
<organism evidence="10 11">
    <name type="scientific">Heracleum sosnowskyi</name>
    <dbReference type="NCBI Taxonomy" id="360622"/>
    <lineage>
        <taxon>Eukaryota</taxon>
        <taxon>Viridiplantae</taxon>
        <taxon>Streptophyta</taxon>
        <taxon>Embryophyta</taxon>
        <taxon>Tracheophyta</taxon>
        <taxon>Spermatophyta</taxon>
        <taxon>Magnoliopsida</taxon>
        <taxon>eudicotyledons</taxon>
        <taxon>Gunneridae</taxon>
        <taxon>Pentapetalae</taxon>
        <taxon>asterids</taxon>
        <taxon>campanulids</taxon>
        <taxon>Apiales</taxon>
        <taxon>Apiaceae</taxon>
        <taxon>Apioideae</taxon>
        <taxon>apioid superclade</taxon>
        <taxon>Tordylieae</taxon>
        <taxon>Tordyliinae</taxon>
        <taxon>Heracleum</taxon>
    </lineage>
</organism>
<proteinExistence type="inferred from homology"/>
<dbReference type="GO" id="GO:0016705">
    <property type="term" value="F:oxidoreductase activity, acting on paired donors, with incorporation or reduction of molecular oxygen"/>
    <property type="evidence" value="ECO:0007669"/>
    <property type="project" value="InterPro"/>
</dbReference>
<dbReference type="PANTHER" id="PTHR47955">
    <property type="entry name" value="CYTOCHROME P450 FAMILY 71 PROTEIN"/>
    <property type="match status" value="1"/>
</dbReference>
<evidence type="ECO:0000256" key="5">
    <source>
        <dbReference type="ARBA" id="ARBA00022824"/>
    </source>
</evidence>
<evidence type="ECO:0000313" key="11">
    <source>
        <dbReference type="Proteomes" id="UP001237642"/>
    </source>
</evidence>
<dbReference type="PRINTS" id="PR00463">
    <property type="entry name" value="EP450I"/>
</dbReference>
<evidence type="ECO:0000256" key="3">
    <source>
        <dbReference type="ARBA" id="ARBA00022617"/>
    </source>
</evidence>
<keyword evidence="9" id="KW-0503">Monooxygenase</keyword>
<dbReference type="Proteomes" id="UP001237642">
    <property type="component" value="Unassembled WGS sequence"/>
</dbReference>
<keyword evidence="11" id="KW-1185">Reference proteome</keyword>